<dbReference type="Proteomes" id="UP000191612">
    <property type="component" value="Unassembled WGS sequence"/>
</dbReference>
<protein>
    <submittedName>
        <fullName evidence="2">Uncharacterized protein</fullName>
    </submittedName>
</protein>
<feature type="compositionally biased region" description="Polar residues" evidence="1">
    <location>
        <begin position="1"/>
        <end position="36"/>
    </location>
</feature>
<reference evidence="3" key="1">
    <citation type="journal article" date="2017" name="Nat. Microbiol.">
        <title>Global analysis of biosynthetic gene clusters reveals vast potential of secondary metabolite production in Penicillium species.</title>
        <authorList>
            <person name="Nielsen J.C."/>
            <person name="Grijseels S."/>
            <person name="Prigent S."/>
            <person name="Ji B."/>
            <person name="Dainat J."/>
            <person name="Nielsen K.F."/>
            <person name="Frisvad J.C."/>
            <person name="Workman M."/>
            <person name="Nielsen J."/>
        </authorList>
    </citation>
    <scope>NUCLEOTIDE SEQUENCE [LARGE SCALE GENOMIC DNA]</scope>
    <source>
        <strain evidence="3">IBT 29525</strain>
    </source>
</reference>
<comment type="caution">
    <text evidence="2">The sequence shown here is derived from an EMBL/GenBank/DDBJ whole genome shotgun (WGS) entry which is preliminary data.</text>
</comment>
<gene>
    <name evidence="2" type="ORF">PENSOL_c034G04621</name>
</gene>
<name>A0A1V6QVF3_9EURO</name>
<proteinExistence type="predicted"/>
<accession>A0A1V6QVF3</accession>
<evidence type="ECO:0000313" key="2">
    <source>
        <dbReference type="EMBL" id="OQD93185.1"/>
    </source>
</evidence>
<dbReference type="AlphaFoldDB" id="A0A1V6QVF3"/>
<dbReference type="EMBL" id="MDYO01000034">
    <property type="protein sequence ID" value="OQD93185.1"/>
    <property type="molecule type" value="Genomic_DNA"/>
</dbReference>
<evidence type="ECO:0000256" key="1">
    <source>
        <dbReference type="SAM" id="MobiDB-lite"/>
    </source>
</evidence>
<sequence length="260" mass="28571">MKLALNSPSENLTSTTAEASDSVVSITRTPPTSNASRHCPLTHSKPSGYRPELFEGIIEQQKGLPIEVVKYLRFRDVPPSIAGKLSSSSTQQMFNHGTQSMIVNLVTGAHQTASRDLFLSVRRVGLGCVSKVCRCSMVAHQLPGGQVKLVVIVSINRKVPEITFETVVLDPVVNSLHKWPYVPTVRQSITTSRPLNQPDAYISVYPAVPLTIRLEELFCRQPALSEHDIDISIDRLKKISATSGTSKTYKFSVLHIVLLA</sequence>
<evidence type="ECO:0000313" key="3">
    <source>
        <dbReference type="Proteomes" id="UP000191612"/>
    </source>
</evidence>
<feature type="region of interest" description="Disordered" evidence="1">
    <location>
        <begin position="1"/>
        <end position="42"/>
    </location>
</feature>
<organism evidence="2 3">
    <name type="scientific">Penicillium solitum</name>
    <dbReference type="NCBI Taxonomy" id="60172"/>
    <lineage>
        <taxon>Eukaryota</taxon>
        <taxon>Fungi</taxon>
        <taxon>Dikarya</taxon>
        <taxon>Ascomycota</taxon>
        <taxon>Pezizomycotina</taxon>
        <taxon>Eurotiomycetes</taxon>
        <taxon>Eurotiomycetidae</taxon>
        <taxon>Eurotiales</taxon>
        <taxon>Aspergillaceae</taxon>
        <taxon>Penicillium</taxon>
    </lineage>
</organism>
<keyword evidence="3" id="KW-1185">Reference proteome</keyword>